<dbReference type="PROSITE" id="PS50097">
    <property type="entry name" value="BTB"/>
    <property type="match status" value="1"/>
</dbReference>
<proteinExistence type="predicted"/>
<feature type="domain" description="BTB" evidence="2">
    <location>
        <begin position="132"/>
        <end position="200"/>
    </location>
</feature>
<evidence type="ECO:0000313" key="3">
    <source>
        <dbReference type="EMBL" id="KAF2760653.1"/>
    </source>
</evidence>
<dbReference type="Gene3D" id="3.30.710.10">
    <property type="entry name" value="Potassium Channel Kv1.1, Chain A"/>
    <property type="match status" value="1"/>
</dbReference>
<dbReference type="OrthoDB" id="194443at2759"/>
<dbReference type="Proteomes" id="UP000799437">
    <property type="component" value="Unassembled WGS sequence"/>
</dbReference>
<feature type="compositionally biased region" description="Low complexity" evidence="1">
    <location>
        <begin position="73"/>
        <end position="88"/>
    </location>
</feature>
<dbReference type="InterPro" id="IPR000210">
    <property type="entry name" value="BTB/POZ_dom"/>
</dbReference>
<dbReference type="EMBL" id="ML996568">
    <property type="protein sequence ID" value="KAF2760653.1"/>
    <property type="molecule type" value="Genomic_DNA"/>
</dbReference>
<dbReference type="SUPFAM" id="SSF54695">
    <property type="entry name" value="POZ domain"/>
    <property type="match status" value="1"/>
</dbReference>
<dbReference type="PANTHER" id="PTHR47843">
    <property type="entry name" value="BTB DOMAIN-CONTAINING PROTEIN-RELATED"/>
    <property type="match status" value="1"/>
</dbReference>
<evidence type="ECO:0000256" key="1">
    <source>
        <dbReference type="SAM" id="MobiDB-lite"/>
    </source>
</evidence>
<sequence length="349" mass="39435">MAAWQHRLIYFRDFAYPSQPHRSRMPNSDIGDAPAGSFAAYVNGSVTTLPTPPLDPLDRIHKTALVAEELGAESGSDSEQGSKSSSRRSSSDSTRRHSHSRPTLAHRIYTQNLRVQANAKSLRARLLSGPLVDIYVGHSKKHWSLHRNLLCHHSEYLTHELLPTSENEDPESSIDLPDDDPSGFELLVKWLYQGKLDDVSNISDPYQQYDYAVACHALWLICDRFDMPQLKNLAIDQFRQGLYEAELVPDAEEINFIYRKSKKGSPFRRLMTKIAARQIMDPHANKDATSYLSCFRDDPEFAVELVNTIKNDSGGMLFEDPTESGDACIYHDHHDSPDCHQKGKPRTGT</sequence>
<dbReference type="AlphaFoldDB" id="A0A6A6WD71"/>
<dbReference type="InterPro" id="IPR011333">
    <property type="entry name" value="SKP1/BTB/POZ_sf"/>
</dbReference>
<reference evidence="3" key="1">
    <citation type="journal article" date="2020" name="Stud. Mycol.">
        <title>101 Dothideomycetes genomes: a test case for predicting lifestyles and emergence of pathogens.</title>
        <authorList>
            <person name="Haridas S."/>
            <person name="Albert R."/>
            <person name="Binder M."/>
            <person name="Bloem J."/>
            <person name="Labutti K."/>
            <person name="Salamov A."/>
            <person name="Andreopoulos B."/>
            <person name="Baker S."/>
            <person name="Barry K."/>
            <person name="Bills G."/>
            <person name="Bluhm B."/>
            <person name="Cannon C."/>
            <person name="Castanera R."/>
            <person name="Culley D."/>
            <person name="Daum C."/>
            <person name="Ezra D."/>
            <person name="Gonzalez J."/>
            <person name="Henrissat B."/>
            <person name="Kuo A."/>
            <person name="Liang C."/>
            <person name="Lipzen A."/>
            <person name="Lutzoni F."/>
            <person name="Magnuson J."/>
            <person name="Mondo S."/>
            <person name="Nolan M."/>
            <person name="Ohm R."/>
            <person name="Pangilinan J."/>
            <person name="Park H.-J."/>
            <person name="Ramirez L."/>
            <person name="Alfaro M."/>
            <person name="Sun H."/>
            <person name="Tritt A."/>
            <person name="Yoshinaga Y."/>
            <person name="Zwiers L.-H."/>
            <person name="Turgeon B."/>
            <person name="Goodwin S."/>
            <person name="Spatafora J."/>
            <person name="Crous P."/>
            <person name="Grigoriev I."/>
        </authorList>
    </citation>
    <scope>NUCLEOTIDE SEQUENCE</scope>
    <source>
        <strain evidence="3">CBS 121739</strain>
    </source>
</reference>
<organism evidence="3 4">
    <name type="scientific">Pseudovirgaria hyperparasitica</name>
    <dbReference type="NCBI Taxonomy" id="470096"/>
    <lineage>
        <taxon>Eukaryota</taxon>
        <taxon>Fungi</taxon>
        <taxon>Dikarya</taxon>
        <taxon>Ascomycota</taxon>
        <taxon>Pezizomycotina</taxon>
        <taxon>Dothideomycetes</taxon>
        <taxon>Dothideomycetes incertae sedis</taxon>
        <taxon>Acrospermales</taxon>
        <taxon>Acrospermaceae</taxon>
        <taxon>Pseudovirgaria</taxon>
    </lineage>
</organism>
<gene>
    <name evidence="3" type="ORF">EJ05DRAFT_292320</name>
</gene>
<dbReference type="PANTHER" id="PTHR47843:SF2">
    <property type="entry name" value="BTB DOMAIN-CONTAINING PROTEIN"/>
    <property type="match status" value="1"/>
</dbReference>
<dbReference type="GeneID" id="54481596"/>
<evidence type="ECO:0000259" key="2">
    <source>
        <dbReference type="PROSITE" id="PS50097"/>
    </source>
</evidence>
<dbReference type="CDD" id="cd18186">
    <property type="entry name" value="BTB_POZ_ZBTB_KLHL-like"/>
    <property type="match status" value="1"/>
</dbReference>
<evidence type="ECO:0000313" key="4">
    <source>
        <dbReference type="Proteomes" id="UP000799437"/>
    </source>
</evidence>
<keyword evidence="4" id="KW-1185">Reference proteome</keyword>
<dbReference type="RefSeq" id="XP_033603104.1">
    <property type="nucleotide sequence ID" value="XM_033740542.1"/>
</dbReference>
<feature type="region of interest" description="Disordered" evidence="1">
    <location>
        <begin position="70"/>
        <end position="107"/>
    </location>
</feature>
<dbReference type="Pfam" id="PF00651">
    <property type="entry name" value="BTB"/>
    <property type="match status" value="1"/>
</dbReference>
<accession>A0A6A6WD71</accession>
<name>A0A6A6WD71_9PEZI</name>
<protein>
    <recommendedName>
        <fullName evidence="2">BTB domain-containing protein</fullName>
    </recommendedName>
</protein>